<feature type="compositionally biased region" description="Acidic residues" evidence="2">
    <location>
        <begin position="649"/>
        <end position="672"/>
    </location>
</feature>
<comment type="caution">
    <text evidence="4">The sequence shown here is derived from an EMBL/GenBank/DDBJ whole genome shotgun (WGS) entry which is preliminary data.</text>
</comment>
<dbReference type="FunFam" id="1.10.510.10:FF:000428">
    <property type="entry name" value="inactive serine/threonine-protein kinase TEX14 isoform X1"/>
    <property type="match status" value="1"/>
</dbReference>
<dbReference type="SMART" id="SM00248">
    <property type="entry name" value="ANK"/>
    <property type="match status" value="2"/>
</dbReference>
<feature type="compositionally biased region" description="Acidic residues" evidence="2">
    <location>
        <begin position="984"/>
        <end position="996"/>
    </location>
</feature>
<dbReference type="GO" id="GO:0005524">
    <property type="term" value="F:ATP binding"/>
    <property type="evidence" value="ECO:0007669"/>
    <property type="project" value="InterPro"/>
</dbReference>
<dbReference type="GO" id="GO:0008608">
    <property type="term" value="P:attachment of spindle microtubules to kinetochore"/>
    <property type="evidence" value="ECO:0007669"/>
    <property type="project" value="InterPro"/>
</dbReference>
<feature type="non-terminal residue" evidence="4">
    <location>
        <position position="1384"/>
    </location>
</feature>
<dbReference type="Gene3D" id="1.10.510.10">
    <property type="entry name" value="Transferase(Phosphotransferase) domain 1"/>
    <property type="match status" value="1"/>
</dbReference>
<dbReference type="Proteomes" id="UP000546986">
    <property type="component" value="Unassembled WGS sequence"/>
</dbReference>
<dbReference type="InterPro" id="IPR000719">
    <property type="entry name" value="Prot_kinase_dom"/>
</dbReference>
<gene>
    <name evidence="4" type="primary">Tex14</name>
    <name evidence="4" type="ORF">CISJUN_R09178</name>
</gene>
<dbReference type="Pfam" id="PF12796">
    <property type="entry name" value="Ank_2"/>
    <property type="match status" value="1"/>
</dbReference>
<dbReference type="GO" id="GO:0045171">
    <property type="term" value="C:intercellular bridge"/>
    <property type="evidence" value="ECO:0007669"/>
    <property type="project" value="TreeGrafter"/>
</dbReference>
<dbReference type="InterPro" id="IPR036770">
    <property type="entry name" value="Ankyrin_rpt-contain_sf"/>
</dbReference>
<dbReference type="InterPro" id="IPR002110">
    <property type="entry name" value="Ankyrin_rpt"/>
</dbReference>
<feature type="domain" description="Protein kinase" evidence="3">
    <location>
        <begin position="184"/>
        <end position="477"/>
    </location>
</feature>
<dbReference type="InterPro" id="IPR039339">
    <property type="entry name" value="Tex14"/>
</dbReference>
<dbReference type="PROSITE" id="PS50088">
    <property type="entry name" value="ANK_REPEAT"/>
    <property type="match status" value="1"/>
</dbReference>
<feature type="region of interest" description="Disordered" evidence="2">
    <location>
        <begin position="538"/>
        <end position="585"/>
    </location>
</feature>
<evidence type="ECO:0000313" key="5">
    <source>
        <dbReference type="Proteomes" id="UP000546986"/>
    </source>
</evidence>
<dbReference type="GO" id="GO:0043063">
    <property type="term" value="P:intercellular bridge organization"/>
    <property type="evidence" value="ECO:0007669"/>
    <property type="project" value="InterPro"/>
</dbReference>
<dbReference type="GO" id="GO:0004672">
    <property type="term" value="F:protein kinase activity"/>
    <property type="evidence" value="ECO:0007669"/>
    <property type="project" value="InterPro"/>
</dbReference>
<dbReference type="Pfam" id="PF07714">
    <property type="entry name" value="PK_Tyr_Ser-Thr"/>
    <property type="match status" value="1"/>
</dbReference>
<dbReference type="PANTHER" id="PTHR23060">
    <property type="entry name" value="TESTIS EXPRESSED GENE 14"/>
    <property type="match status" value="1"/>
</dbReference>
<dbReference type="GO" id="GO:0051306">
    <property type="term" value="P:mitotic sister chromatid separation"/>
    <property type="evidence" value="ECO:0007669"/>
    <property type="project" value="InterPro"/>
</dbReference>
<sequence length="1384" mass="153449">GTFVDAVNSMGQTCLFTAALLGLGKIVDVLLEYGSDANHRCYDGSTPVHAAAFSGNQWILSKLLDGGGDLRVHDKEGKTPQIWALSARKESSAQMLEFMQQCTLHMQAAIWNLPSDLLRKVGSSKALICSPSRFGGLVQGNAENPLGKLLKGQPSVARNIYSFGFGKVRCWIWDLWIFPFGDALFQFYLTGSGHLGYLASLPIIGDRDVVQAEDEPAFSYHVGPYMAMTNLVWGGSRVTVKELSLQPQQSSGRLRLGDLLLAEQEHSSKLRHPHLLQLMSVCLSSDLEKIRLVYERVHFGSLYSILHERRAEFPVLQTETLLQVLLQVLDALRFLHSRGFIHRSLSSHAVQIVSSGEAKLCNLEYMIESKDSGEHSDLTRIPVPVQLFRWCSPEIIQKKPGTVKSDVYSFCAVLQEALTESPPWKGVEDSGVEQLILSGEQLQADPRLPLLYFDVVKSGLEPKQRNRSMKLQDIQYILNNDLKDLVKSEGGGTHKAQRSAVHADVNICWASAFSFQKRTVEFQEKVLSRAGGFSAPKDSVFPKESSSLVAQEAPGSAEPAQDRNVDDSSELQTGASDCSESDVDGSLCSFERNEILTSYPEGPQEFLGGGAGSGQALEDAERQQKGGKQSQWESEEEGESSGYTTVFTGEEEEEMEEEEEEMEEEEEEEEEGVREGSALPQVRGDAGRRLNSHSQSEQLISKCALNLKIMQSMLQQAGDSLSRTEDKLDRMEAMGKQKKLLQELRMNLLPEESSPGGHWSGSDAASHSTHEAFSGIDIFLHKAVAPPSRDYIPPTITCQAPGRDTFQAVPRTAKEREAIPSEKWKGKTVSTHRDPGKSLGEQCVLNHGLLDSFQHFLPHVSARCQKEFNVQCQRGADSHPAARREEEKWCHSKLRAEFCSRKSSDRRRVMQSGWRTEVKHMARRAASGRLGLGCPHPAGEFTSESEAESAKESPQRVPAAAPRRQGQQRGGWQPGEAAEPWDQGTEDGTESGDSELDSAPRSPPGRSCQSPAPDEESEPGVAIPESSVLPQQAQSLSRGHSRELHCSLNSPPDVTEEFFTRDYFLPPALEGSSPPVTRLDLPSSPSIDLYSSLFLGEFRTLRILVWALQVDAAREATLWEPQEENQDKDVSDIQDIQDLSSIPCEQNFQRGVECKTPRLGHAPTSVSTPLSSEEKIPLSFEKYKHCREFLSDSSFCGSQETSTVFKTFTTACEEQRSMEIPVVAPRVCSFVLKEPVSQKITYARNLNSLFMFLKNILGNIFAKKKCWQRNAALSEASPPSIDELPPPAQELLDEIEFLKQQDPITAALEGMAVPDSGVPVNAADQVKMENRESEKESERNEKANESLWTKESFNLAEDTERAHSSLDDILERMLHAGEEEIQEQ</sequence>
<feature type="compositionally biased region" description="Low complexity" evidence="2">
    <location>
        <begin position="955"/>
        <end position="967"/>
    </location>
</feature>
<dbReference type="PANTHER" id="PTHR23060:SF3">
    <property type="entry name" value="TESTIS EXPRESSED 14, INTERCELLULAR BRIDGE FORMING FACTOR"/>
    <property type="match status" value="1"/>
</dbReference>
<evidence type="ECO:0000313" key="4">
    <source>
        <dbReference type="EMBL" id="NXO27086.1"/>
    </source>
</evidence>
<organism evidence="4 5">
    <name type="scientific">Cisticola juncidis</name>
    <dbReference type="NCBI Taxonomy" id="52622"/>
    <lineage>
        <taxon>Eukaryota</taxon>
        <taxon>Metazoa</taxon>
        <taxon>Chordata</taxon>
        <taxon>Craniata</taxon>
        <taxon>Vertebrata</taxon>
        <taxon>Euteleostomi</taxon>
        <taxon>Archelosauria</taxon>
        <taxon>Archosauria</taxon>
        <taxon>Dinosauria</taxon>
        <taxon>Saurischia</taxon>
        <taxon>Theropoda</taxon>
        <taxon>Coelurosauria</taxon>
        <taxon>Aves</taxon>
        <taxon>Neognathae</taxon>
        <taxon>Neoaves</taxon>
        <taxon>Telluraves</taxon>
        <taxon>Australaves</taxon>
        <taxon>Passeriformes</taxon>
        <taxon>Sylvioidea</taxon>
        <taxon>Cisticolidae</taxon>
        <taxon>Cisticola</taxon>
    </lineage>
</organism>
<keyword evidence="1" id="KW-0040">ANK repeat</keyword>
<dbReference type="GO" id="GO:0030496">
    <property type="term" value="C:midbody"/>
    <property type="evidence" value="ECO:0007669"/>
    <property type="project" value="TreeGrafter"/>
</dbReference>
<feature type="compositionally biased region" description="Basic and acidic residues" evidence="2">
    <location>
        <begin position="1326"/>
        <end position="1344"/>
    </location>
</feature>
<accession>A0A7L1QT98</accession>
<dbReference type="PROSITE" id="PS50011">
    <property type="entry name" value="PROTEIN_KINASE_DOM"/>
    <property type="match status" value="1"/>
</dbReference>
<feature type="region of interest" description="Disordered" evidence="2">
    <location>
        <begin position="927"/>
        <end position="1052"/>
    </location>
</feature>
<proteinExistence type="predicted"/>
<dbReference type="SUPFAM" id="SSF56112">
    <property type="entry name" value="Protein kinase-like (PK-like)"/>
    <property type="match status" value="1"/>
</dbReference>
<dbReference type="PROSITE" id="PS50297">
    <property type="entry name" value="ANK_REP_REGION"/>
    <property type="match status" value="1"/>
</dbReference>
<dbReference type="InterPro" id="IPR011009">
    <property type="entry name" value="Kinase-like_dom_sf"/>
</dbReference>
<dbReference type="EMBL" id="VXBR01007040">
    <property type="protein sequence ID" value="NXO27086.1"/>
    <property type="molecule type" value="Genomic_DNA"/>
</dbReference>
<dbReference type="Gene3D" id="1.25.40.20">
    <property type="entry name" value="Ankyrin repeat-containing domain"/>
    <property type="match status" value="1"/>
</dbReference>
<dbReference type="GO" id="GO:0007140">
    <property type="term" value="P:male meiotic nuclear division"/>
    <property type="evidence" value="ECO:0007669"/>
    <property type="project" value="InterPro"/>
</dbReference>
<keyword evidence="5" id="KW-1185">Reference proteome</keyword>
<feature type="compositionally biased region" description="Polar residues" evidence="2">
    <location>
        <begin position="1028"/>
        <end position="1038"/>
    </location>
</feature>
<evidence type="ECO:0000259" key="3">
    <source>
        <dbReference type="PROSITE" id="PS50011"/>
    </source>
</evidence>
<dbReference type="SUPFAM" id="SSF48403">
    <property type="entry name" value="Ankyrin repeat"/>
    <property type="match status" value="1"/>
</dbReference>
<feature type="repeat" description="ANK" evidence="1">
    <location>
        <begin position="43"/>
        <end position="75"/>
    </location>
</feature>
<feature type="region of interest" description="Disordered" evidence="2">
    <location>
        <begin position="1314"/>
        <end position="1361"/>
    </location>
</feature>
<feature type="region of interest" description="Disordered" evidence="2">
    <location>
        <begin position="600"/>
        <end position="696"/>
    </location>
</feature>
<protein>
    <submittedName>
        <fullName evidence="4">TEX14 kinase</fullName>
    </submittedName>
</protein>
<keyword evidence="4" id="KW-0418">Kinase</keyword>
<reference evidence="4 5" key="1">
    <citation type="submission" date="2019-09" db="EMBL/GenBank/DDBJ databases">
        <title>Bird 10,000 Genomes (B10K) Project - Family phase.</title>
        <authorList>
            <person name="Zhang G."/>
        </authorList>
    </citation>
    <scope>NUCLEOTIDE SEQUENCE [LARGE SCALE GENOMIC DNA]</scope>
    <source>
        <strain evidence="4">B10K-DU-002-30</strain>
        <tissue evidence="4">Muscle</tissue>
    </source>
</reference>
<dbReference type="InterPro" id="IPR001245">
    <property type="entry name" value="Ser-Thr/Tyr_kinase_cat_dom"/>
</dbReference>
<evidence type="ECO:0000256" key="1">
    <source>
        <dbReference type="PROSITE-ProRule" id="PRU00023"/>
    </source>
</evidence>
<dbReference type="GO" id="GO:0007094">
    <property type="term" value="P:mitotic spindle assembly checkpoint signaling"/>
    <property type="evidence" value="ECO:0007669"/>
    <property type="project" value="InterPro"/>
</dbReference>
<feature type="non-terminal residue" evidence="4">
    <location>
        <position position="1"/>
    </location>
</feature>
<name>A0A7L1QT98_9PASS</name>
<dbReference type="GO" id="GO:0000776">
    <property type="term" value="C:kinetochore"/>
    <property type="evidence" value="ECO:0007669"/>
    <property type="project" value="TreeGrafter"/>
</dbReference>
<evidence type="ECO:0000256" key="2">
    <source>
        <dbReference type="SAM" id="MobiDB-lite"/>
    </source>
</evidence>
<keyword evidence="4" id="KW-0808">Transferase</keyword>